<dbReference type="EMBL" id="FNKK01000002">
    <property type="protein sequence ID" value="SDR13003.1"/>
    <property type="molecule type" value="Genomic_DNA"/>
</dbReference>
<dbReference type="RefSeq" id="WP_131815573.1">
    <property type="nucleotide sequence ID" value="NZ_FNKK01000002.1"/>
</dbReference>
<accession>A0A1H1GIT4</accession>
<feature type="compositionally biased region" description="Basic residues" evidence="1">
    <location>
        <begin position="1"/>
        <end position="20"/>
    </location>
</feature>
<evidence type="ECO:0000256" key="1">
    <source>
        <dbReference type="SAM" id="MobiDB-lite"/>
    </source>
</evidence>
<name>A0A1H1GIT4_9ACTN</name>
<sequence>MGSKSRGRRKGRSRTGRRKGPGAVRLGLPEQVVLDARRIAGETDPLIAEGWASGWLGRVWGAAPPGEDRPEQLLCKGVAGAAAARPSAAGAAAVAALRRVAPQEERALLDRALDIVAATERPPSWPAFPPPRAAFRGVDVWESESVLFVEYGKPRPHTLTAVVAQDGGRSVALLALAEPGAAGRWDELRDGAAPPMPVVPAAPAEVLADLAAALRETDLVRPRREDERYTGLRALAWARARPYLPDWPDWNPSPDDERRRIVDGFLATSPPGDGGAVRALAELFFAYGDGAFEPGPLAWSPGRVALFLGDHLPRAADLDAELRRLLPQTLRRWVRYALRRRGVPPRWIAPVEEAVDVYLPAFTGEGRSG</sequence>
<dbReference type="Proteomes" id="UP000217103">
    <property type="component" value="Unassembled WGS sequence"/>
</dbReference>
<proteinExistence type="predicted"/>
<evidence type="ECO:0000313" key="3">
    <source>
        <dbReference type="Proteomes" id="UP000217103"/>
    </source>
</evidence>
<dbReference type="STRING" id="35622.SAMN04489764_3615"/>
<organism evidence="2 3">
    <name type="scientific">Thermostaphylospora chromogena</name>
    <dbReference type="NCBI Taxonomy" id="35622"/>
    <lineage>
        <taxon>Bacteria</taxon>
        <taxon>Bacillati</taxon>
        <taxon>Actinomycetota</taxon>
        <taxon>Actinomycetes</taxon>
        <taxon>Streptosporangiales</taxon>
        <taxon>Thermomonosporaceae</taxon>
        <taxon>Thermostaphylospora</taxon>
    </lineage>
</organism>
<gene>
    <name evidence="2" type="ORF">SAMN04489764_3615</name>
</gene>
<dbReference type="OrthoDB" id="5170563at2"/>
<reference evidence="2 3" key="1">
    <citation type="submission" date="2016-10" db="EMBL/GenBank/DDBJ databases">
        <authorList>
            <person name="de Groot N.N."/>
        </authorList>
    </citation>
    <scope>NUCLEOTIDE SEQUENCE [LARGE SCALE GENOMIC DNA]</scope>
    <source>
        <strain evidence="2 3">DSM 43794</strain>
    </source>
</reference>
<protein>
    <submittedName>
        <fullName evidence="2">Uncharacterized protein</fullName>
    </submittedName>
</protein>
<keyword evidence="3" id="KW-1185">Reference proteome</keyword>
<evidence type="ECO:0000313" key="2">
    <source>
        <dbReference type="EMBL" id="SDR13003.1"/>
    </source>
</evidence>
<feature type="region of interest" description="Disordered" evidence="1">
    <location>
        <begin position="1"/>
        <end position="24"/>
    </location>
</feature>
<dbReference type="AlphaFoldDB" id="A0A1H1GIT4"/>